<dbReference type="EMBL" id="JAYWIO010000006">
    <property type="protein sequence ID" value="KAK7256858.1"/>
    <property type="molecule type" value="Genomic_DNA"/>
</dbReference>
<reference evidence="1 2" key="1">
    <citation type="submission" date="2024-01" db="EMBL/GenBank/DDBJ databases">
        <title>The genomes of 5 underutilized Papilionoideae crops provide insights into root nodulation and disease resistanc.</title>
        <authorList>
            <person name="Yuan L."/>
        </authorList>
    </citation>
    <scope>NUCLEOTIDE SEQUENCE [LARGE SCALE GENOMIC DNA]</scope>
    <source>
        <strain evidence="1">ZHUSHIDOU_FW_LH</strain>
        <tissue evidence="1">Leaf</tissue>
    </source>
</reference>
<accession>A0AAN9EGK6</accession>
<dbReference type="PANTHER" id="PTHR33103:SF102">
    <property type="entry name" value="DUF674 FAMILY PROTEIN"/>
    <property type="match status" value="1"/>
</dbReference>
<dbReference type="Pfam" id="PF05056">
    <property type="entry name" value="DUF674"/>
    <property type="match status" value="1"/>
</dbReference>
<dbReference type="InterPro" id="IPR007750">
    <property type="entry name" value="DUF674"/>
</dbReference>
<dbReference type="PANTHER" id="PTHR33103">
    <property type="entry name" value="OS01G0153900 PROTEIN"/>
    <property type="match status" value="1"/>
</dbReference>
<evidence type="ECO:0000313" key="1">
    <source>
        <dbReference type="EMBL" id="KAK7256858.1"/>
    </source>
</evidence>
<dbReference type="Proteomes" id="UP001372338">
    <property type="component" value="Unassembled WGS sequence"/>
</dbReference>
<name>A0AAN9EGK6_CROPI</name>
<keyword evidence="2" id="KW-1185">Reference proteome</keyword>
<proteinExistence type="predicted"/>
<organism evidence="1 2">
    <name type="scientific">Crotalaria pallida</name>
    <name type="common">Smooth rattlebox</name>
    <name type="synonym">Crotalaria striata</name>
    <dbReference type="NCBI Taxonomy" id="3830"/>
    <lineage>
        <taxon>Eukaryota</taxon>
        <taxon>Viridiplantae</taxon>
        <taxon>Streptophyta</taxon>
        <taxon>Embryophyta</taxon>
        <taxon>Tracheophyta</taxon>
        <taxon>Spermatophyta</taxon>
        <taxon>Magnoliopsida</taxon>
        <taxon>eudicotyledons</taxon>
        <taxon>Gunneridae</taxon>
        <taxon>Pentapetalae</taxon>
        <taxon>rosids</taxon>
        <taxon>fabids</taxon>
        <taxon>Fabales</taxon>
        <taxon>Fabaceae</taxon>
        <taxon>Papilionoideae</taxon>
        <taxon>50 kb inversion clade</taxon>
        <taxon>genistoids sensu lato</taxon>
        <taxon>core genistoids</taxon>
        <taxon>Crotalarieae</taxon>
        <taxon>Crotalaria</taxon>
    </lineage>
</organism>
<comment type="caution">
    <text evidence="1">The sequence shown here is derived from an EMBL/GenBank/DDBJ whole genome shotgun (WGS) entry which is preliminary data.</text>
</comment>
<evidence type="ECO:0008006" key="3">
    <source>
        <dbReference type="Google" id="ProtNLM"/>
    </source>
</evidence>
<protein>
    <recommendedName>
        <fullName evidence="3">DUF674 family protein</fullName>
    </recommendedName>
</protein>
<gene>
    <name evidence="1" type="ORF">RIF29_30398</name>
</gene>
<sequence>MDANSTKDQVSLKLVVNKETNKVIFAEAGKDFVDVLISFLTLPLGTIVRLVGKESDMQPAVKVGSLSSLYESVANLNKEFMLTNSCREMLLQPRNSMEDYCRSLKLNIDDTEPTQYYICTNLWECSRNCGSVLSSTFKNKKCSCGNFLSKLILPQSSTVAEGFVKDDVSFIITDDLILNAVPNAFTTTFCLLKNYSVEEMTVNVAKKQVMDLFKCSLLSKITLTDFFLEKKLLLEKNEQTRLSLGDIAVSSNYNITVDVLYRKSDGKVMFALGKADFADFISSFLTFPLGGVVRLLNNSSSVGNIDGLYKSIVDLNEDFFKAKEVKGKLVDIKLAPQFKLGNQILPICQSDTPSYYCYYNSSNPRYDLHVYYLTTTYIGLNNPAKEISKPLTIVDPISTSESAKGFVKGPTMFMATDDLVVKPLSFSSVISVLNSTNTSINDLEGKVVKIGIKEGLSILKTSLISNSALTNGLGHLLTNVAEDK</sequence>
<evidence type="ECO:0000313" key="2">
    <source>
        <dbReference type="Proteomes" id="UP001372338"/>
    </source>
</evidence>
<dbReference type="AlphaFoldDB" id="A0AAN9EGK6"/>